<name>A0A348WP20_9GAMM</name>
<comment type="caution">
    <text evidence="1">The sequence shown here is derived from an EMBL/GenBank/DDBJ whole genome shotgun (WGS) entry which is preliminary data.</text>
</comment>
<accession>A0A348WP20</accession>
<organism evidence="1 2">
    <name type="scientific">Idiomarina baltica</name>
    <dbReference type="NCBI Taxonomy" id="190892"/>
    <lineage>
        <taxon>Bacteria</taxon>
        <taxon>Pseudomonadati</taxon>
        <taxon>Pseudomonadota</taxon>
        <taxon>Gammaproteobacteria</taxon>
        <taxon>Alteromonadales</taxon>
        <taxon>Idiomarinaceae</taxon>
        <taxon>Idiomarina</taxon>
    </lineage>
</organism>
<sequence length="91" mass="10132">MSFNAVIEQLESVFDQVYVDGSDDELFASGYLRGHFDLVVARMEMNDETDAQAIIPNLKAAVEQAKHELAPADQTHVNNLVEQLDIVVRSV</sequence>
<dbReference type="EMBL" id="DMUP01000131">
    <property type="protein sequence ID" value="HAR56282.1"/>
    <property type="molecule type" value="Genomic_DNA"/>
</dbReference>
<gene>
    <name evidence="1" type="ORF">DCR58_05775</name>
</gene>
<reference evidence="1 2" key="1">
    <citation type="journal article" date="2018" name="Nat. Biotechnol.">
        <title>A standardized bacterial taxonomy based on genome phylogeny substantially revises the tree of life.</title>
        <authorList>
            <person name="Parks D.H."/>
            <person name="Chuvochina M."/>
            <person name="Waite D.W."/>
            <person name="Rinke C."/>
            <person name="Skarshewski A."/>
            <person name="Chaumeil P.A."/>
            <person name="Hugenholtz P."/>
        </authorList>
    </citation>
    <scope>NUCLEOTIDE SEQUENCE [LARGE SCALE GENOMIC DNA]</scope>
    <source>
        <strain evidence="1">UBA9360</strain>
    </source>
</reference>
<protein>
    <submittedName>
        <fullName evidence="1">YfcL family protein</fullName>
    </submittedName>
</protein>
<evidence type="ECO:0000313" key="1">
    <source>
        <dbReference type="EMBL" id="HAR56282.1"/>
    </source>
</evidence>
<dbReference type="InterPro" id="IPR014987">
    <property type="entry name" value="UPF_YfcL"/>
</dbReference>
<dbReference type="Pfam" id="PF08891">
    <property type="entry name" value="YfcL"/>
    <property type="match status" value="1"/>
</dbReference>
<dbReference type="STRING" id="314276.OS145_12091"/>
<dbReference type="AlphaFoldDB" id="A0A348WP20"/>
<dbReference type="Proteomes" id="UP000262878">
    <property type="component" value="Unassembled WGS sequence"/>
</dbReference>
<evidence type="ECO:0000313" key="2">
    <source>
        <dbReference type="Proteomes" id="UP000262878"/>
    </source>
</evidence>
<dbReference type="RefSeq" id="WP_006955107.1">
    <property type="nucleotide sequence ID" value="NZ_DAIRLQ010000003.1"/>
</dbReference>
<proteinExistence type="predicted"/>